<evidence type="ECO:0000256" key="18">
    <source>
        <dbReference type="ARBA" id="ARBA00023016"/>
    </source>
</evidence>
<dbReference type="SMART" id="SM00387">
    <property type="entry name" value="HATPase_c"/>
    <property type="match status" value="1"/>
</dbReference>
<dbReference type="Pfam" id="PF02518">
    <property type="entry name" value="HATPase_c"/>
    <property type="match status" value="1"/>
</dbReference>
<evidence type="ECO:0000256" key="2">
    <source>
        <dbReference type="ARBA" id="ARBA00001936"/>
    </source>
</evidence>
<dbReference type="InterPro" id="IPR003660">
    <property type="entry name" value="HAMP_dom"/>
</dbReference>
<dbReference type="PANTHER" id="PTHR44936">
    <property type="entry name" value="SENSOR PROTEIN CREC"/>
    <property type="match status" value="1"/>
</dbReference>
<name>A0A6J4TQG3_9ACTN</name>
<evidence type="ECO:0000256" key="14">
    <source>
        <dbReference type="ARBA" id="ARBA00022842"/>
    </source>
</evidence>
<dbReference type="SUPFAM" id="SSF47384">
    <property type="entry name" value="Homodimeric domain of signal transducing histidine kinase"/>
    <property type="match status" value="1"/>
</dbReference>
<accession>A0A6J4TQG3</accession>
<dbReference type="InterPro" id="IPR005467">
    <property type="entry name" value="His_kinase_dom"/>
</dbReference>
<reference evidence="26" key="1">
    <citation type="submission" date="2020-02" db="EMBL/GenBank/DDBJ databases">
        <authorList>
            <person name="Meier V. D."/>
        </authorList>
    </citation>
    <scope>NUCLEOTIDE SEQUENCE</scope>
    <source>
        <strain evidence="26">AVDCRST_MAG79</strain>
    </source>
</reference>
<dbReference type="Gene3D" id="1.10.287.130">
    <property type="match status" value="1"/>
</dbReference>
<keyword evidence="10" id="KW-0547">Nucleotide-binding</keyword>
<dbReference type="EC" id="2.7.13.3" evidence="5"/>
<dbReference type="InterPro" id="IPR003661">
    <property type="entry name" value="HisK_dim/P_dom"/>
</dbReference>
<evidence type="ECO:0000256" key="15">
    <source>
        <dbReference type="ARBA" id="ARBA00022912"/>
    </source>
</evidence>
<evidence type="ECO:0000256" key="10">
    <source>
        <dbReference type="ARBA" id="ARBA00022741"/>
    </source>
</evidence>
<dbReference type="EMBL" id="CADCWC010000129">
    <property type="protein sequence ID" value="CAA9527925.1"/>
    <property type="molecule type" value="Genomic_DNA"/>
</dbReference>
<keyword evidence="23" id="KW-0472">Membrane</keyword>
<dbReference type="SUPFAM" id="SSF158472">
    <property type="entry name" value="HAMP domain-like"/>
    <property type="match status" value="1"/>
</dbReference>
<dbReference type="CDD" id="cd00075">
    <property type="entry name" value="HATPase"/>
    <property type="match status" value="1"/>
</dbReference>
<proteinExistence type="predicted"/>
<keyword evidence="9 23" id="KW-0812">Transmembrane</keyword>
<dbReference type="Gene3D" id="3.30.565.10">
    <property type="entry name" value="Histidine kinase-like ATPase, C-terminal domain"/>
    <property type="match status" value="1"/>
</dbReference>
<evidence type="ECO:0000256" key="19">
    <source>
        <dbReference type="ARBA" id="ARBA00023026"/>
    </source>
</evidence>
<dbReference type="InterPro" id="IPR003594">
    <property type="entry name" value="HATPase_dom"/>
</dbReference>
<keyword evidence="19" id="KW-0843">Virulence</keyword>
<dbReference type="PRINTS" id="PR00344">
    <property type="entry name" value="BCTRLSENSOR"/>
</dbReference>
<evidence type="ECO:0000256" key="17">
    <source>
        <dbReference type="ARBA" id="ARBA00023012"/>
    </source>
</evidence>
<comment type="catalytic activity">
    <reaction evidence="1">
        <text>ATP + protein L-histidine = ADP + protein N-phospho-L-histidine.</text>
        <dbReference type="EC" id="2.7.13.3"/>
    </reaction>
</comment>
<keyword evidence="8" id="KW-0808">Transferase</keyword>
<dbReference type="InterPro" id="IPR004358">
    <property type="entry name" value="Sig_transdc_His_kin-like_C"/>
</dbReference>
<evidence type="ECO:0000256" key="3">
    <source>
        <dbReference type="ARBA" id="ARBA00001946"/>
    </source>
</evidence>
<comment type="cofactor">
    <cofactor evidence="2">
        <name>Mn(2+)</name>
        <dbReference type="ChEBI" id="CHEBI:29035"/>
    </cofactor>
</comment>
<evidence type="ECO:0000256" key="9">
    <source>
        <dbReference type="ARBA" id="ARBA00022692"/>
    </source>
</evidence>
<keyword evidence="7" id="KW-0597">Phosphoprotein</keyword>
<feature type="domain" description="HAMP" evidence="25">
    <location>
        <begin position="79"/>
        <end position="131"/>
    </location>
</feature>
<dbReference type="CDD" id="cd06225">
    <property type="entry name" value="HAMP"/>
    <property type="match status" value="1"/>
</dbReference>
<dbReference type="GO" id="GO:0005524">
    <property type="term" value="F:ATP binding"/>
    <property type="evidence" value="ECO:0007669"/>
    <property type="project" value="UniProtKB-KW"/>
</dbReference>
<evidence type="ECO:0000256" key="22">
    <source>
        <dbReference type="ARBA" id="ARBA00041776"/>
    </source>
</evidence>
<evidence type="ECO:0000313" key="26">
    <source>
        <dbReference type="EMBL" id="CAA9527925.1"/>
    </source>
</evidence>
<comment type="cofactor">
    <cofactor evidence="3">
        <name>Mg(2+)</name>
        <dbReference type="ChEBI" id="CHEBI:18420"/>
    </cofactor>
</comment>
<feature type="transmembrane region" description="Helical" evidence="23">
    <location>
        <begin position="59"/>
        <end position="82"/>
    </location>
</feature>
<keyword evidence="15" id="KW-0904">Protein phosphatase</keyword>
<evidence type="ECO:0000256" key="11">
    <source>
        <dbReference type="ARBA" id="ARBA00022777"/>
    </source>
</evidence>
<evidence type="ECO:0000256" key="21">
    <source>
        <dbReference type="ARBA" id="ARBA00040454"/>
    </source>
</evidence>
<dbReference type="CDD" id="cd00082">
    <property type="entry name" value="HisKA"/>
    <property type="match status" value="1"/>
</dbReference>
<keyword evidence="18" id="KW-0346">Stress response</keyword>
<evidence type="ECO:0000256" key="12">
    <source>
        <dbReference type="ARBA" id="ARBA00022801"/>
    </source>
</evidence>
<keyword evidence="16 23" id="KW-1133">Transmembrane helix</keyword>
<evidence type="ECO:0000256" key="23">
    <source>
        <dbReference type="SAM" id="Phobius"/>
    </source>
</evidence>
<dbReference type="Pfam" id="PF00512">
    <property type="entry name" value="HisKA"/>
    <property type="match status" value="1"/>
</dbReference>
<keyword evidence="20" id="KW-0464">Manganese</keyword>
<dbReference type="AlphaFoldDB" id="A0A6J4TQG3"/>
<keyword evidence="17" id="KW-0902">Two-component regulatory system</keyword>
<feature type="transmembrane region" description="Helical" evidence="23">
    <location>
        <begin position="33"/>
        <end position="53"/>
    </location>
</feature>
<sequence length="356" mass="37557">MIDVALVTGLATLVCGLLGALLLPRLPTLRLQIVALAVAATLLPMAAVTVGMGSADPTFTAVTVAASGAALVGALILGQVVMRSIERLRRASVVLASGDLGARAPEDGPEEIAELGVAINRMAADLDEASDARRRLIAWASHDLRTPLANMQAMLEALEDGLGDQERYIPALREQVRTLDSLVDDLFELARIDAGRLTLELEEADLGGLAVGCLRGFEAEAKARRVRLEAEVAASLPPVRCAPDKVERVLLNLVTNALRHTPGDGAVAVRLAPAPNEIRVSVEDSGEGIPSESLERAFEPFWRGDPSRSAPGSGLGLAVARGLIQAHGGRVWLERRPEGGTRVTFTLPLVTADKAR</sequence>
<protein>
    <recommendedName>
        <fullName evidence="21">Signal transduction histidine-protein kinase/phosphatase MprB</fullName>
        <ecNumber evidence="5">2.7.13.3</ecNumber>
    </recommendedName>
    <alternativeName>
        <fullName evidence="22">Mycobacterial persistence regulator B</fullName>
    </alternativeName>
</protein>
<evidence type="ECO:0000256" key="5">
    <source>
        <dbReference type="ARBA" id="ARBA00012438"/>
    </source>
</evidence>
<dbReference type="PANTHER" id="PTHR44936:SF9">
    <property type="entry name" value="SENSOR PROTEIN CREC"/>
    <property type="match status" value="1"/>
</dbReference>
<keyword evidence="14" id="KW-0460">Magnesium</keyword>
<dbReference type="SMART" id="SM00304">
    <property type="entry name" value="HAMP"/>
    <property type="match status" value="1"/>
</dbReference>
<keyword evidence="6" id="KW-1003">Cell membrane</keyword>
<organism evidence="26">
    <name type="scientific">uncultured Thermoleophilia bacterium</name>
    <dbReference type="NCBI Taxonomy" id="1497501"/>
    <lineage>
        <taxon>Bacteria</taxon>
        <taxon>Bacillati</taxon>
        <taxon>Actinomycetota</taxon>
        <taxon>Thermoleophilia</taxon>
        <taxon>environmental samples</taxon>
    </lineage>
</organism>
<dbReference type="Gene3D" id="6.10.340.10">
    <property type="match status" value="1"/>
</dbReference>
<evidence type="ECO:0000259" key="24">
    <source>
        <dbReference type="PROSITE" id="PS50109"/>
    </source>
</evidence>
<evidence type="ECO:0000256" key="13">
    <source>
        <dbReference type="ARBA" id="ARBA00022840"/>
    </source>
</evidence>
<dbReference type="PROSITE" id="PS50109">
    <property type="entry name" value="HIS_KIN"/>
    <property type="match status" value="1"/>
</dbReference>
<dbReference type="Pfam" id="PF00672">
    <property type="entry name" value="HAMP"/>
    <property type="match status" value="1"/>
</dbReference>
<dbReference type="InterPro" id="IPR036890">
    <property type="entry name" value="HATPase_C_sf"/>
</dbReference>
<evidence type="ECO:0000256" key="16">
    <source>
        <dbReference type="ARBA" id="ARBA00022989"/>
    </source>
</evidence>
<dbReference type="GO" id="GO:0000155">
    <property type="term" value="F:phosphorelay sensor kinase activity"/>
    <property type="evidence" value="ECO:0007669"/>
    <property type="project" value="InterPro"/>
</dbReference>
<dbReference type="SUPFAM" id="SSF55874">
    <property type="entry name" value="ATPase domain of HSP90 chaperone/DNA topoisomerase II/histidine kinase"/>
    <property type="match status" value="1"/>
</dbReference>
<dbReference type="SMART" id="SM00388">
    <property type="entry name" value="HisKA"/>
    <property type="match status" value="1"/>
</dbReference>
<dbReference type="PROSITE" id="PS50885">
    <property type="entry name" value="HAMP"/>
    <property type="match status" value="1"/>
</dbReference>
<gene>
    <name evidence="26" type="ORF">AVDCRST_MAG79-665</name>
</gene>
<dbReference type="InterPro" id="IPR036097">
    <property type="entry name" value="HisK_dim/P_sf"/>
</dbReference>
<evidence type="ECO:0000256" key="6">
    <source>
        <dbReference type="ARBA" id="ARBA00022475"/>
    </source>
</evidence>
<evidence type="ECO:0000259" key="25">
    <source>
        <dbReference type="PROSITE" id="PS50885"/>
    </source>
</evidence>
<dbReference type="InterPro" id="IPR050980">
    <property type="entry name" value="2C_sensor_his_kinase"/>
</dbReference>
<keyword evidence="13" id="KW-0067">ATP-binding</keyword>
<evidence type="ECO:0000256" key="1">
    <source>
        <dbReference type="ARBA" id="ARBA00000085"/>
    </source>
</evidence>
<feature type="transmembrane region" description="Helical" evidence="23">
    <location>
        <begin position="6"/>
        <end position="26"/>
    </location>
</feature>
<evidence type="ECO:0000256" key="4">
    <source>
        <dbReference type="ARBA" id="ARBA00004651"/>
    </source>
</evidence>
<evidence type="ECO:0000256" key="8">
    <source>
        <dbReference type="ARBA" id="ARBA00022679"/>
    </source>
</evidence>
<dbReference type="GO" id="GO:0005886">
    <property type="term" value="C:plasma membrane"/>
    <property type="evidence" value="ECO:0007669"/>
    <property type="project" value="UniProtKB-SubCell"/>
</dbReference>
<comment type="subcellular location">
    <subcellularLocation>
        <location evidence="4">Cell membrane</location>
        <topology evidence="4">Multi-pass membrane protein</topology>
    </subcellularLocation>
</comment>
<evidence type="ECO:0000256" key="20">
    <source>
        <dbReference type="ARBA" id="ARBA00023211"/>
    </source>
</evidence>
<evidence type="ECO:0000256" key="7">
    <source>
        <dbReference type="ARBA" id="ARBA00022553"/>
    </source>
</evidence>
<feature type="domain" description="Histidine kinase" evidence="24">
    <location>
        <begin position="139"/>
        <end position="351"/>
    </location>
</feature>
<dbReference type="GO" id="GO:0004721">
    <property type="term" value="F:phosphoprotein phosphatase activity"/>
    <property type="evidence" value="ECO:0007669"/>
    <property type="project" value="UniProtKB-KW"/>
</dbReference>
<dbReference type="FunFam" id="3.30.565.10:FF:000006">
    <property type="entry name" value="Sensor histidine kinase WalK"/>
    <property type="match status" value="1"/>
</dbReference>
<keyword evidence="11" id="KW-0418">Kinase</keyword>
<keyword evidence="12" id="KW-0378">Hydrolase</keyword>